<evidence type="ECO:0000313" key="3">
    <source>
        <dbReference type="Proteomes" id="UP000285092"/>
    </source>
</evidence>
<proteinExistence type="predicted"/>
<evidence type="ECO:0000313" key="2">
    <source>
        <dbReference type="EMBL" id="RIV75681.1"/>
    </source>
</evidence>
<dbReference type="Proteomes" id="UP000285092">
    <property type="component" value="Unassembled WGS sequence"/>
</dbReference>
<name>A0A418ND22_9SPHN</name>
<comment type="caution">
    <text evidence="2">The sequence shown here is derived from an EMBL/GenBank/DDBJ whole genome shotgun (WGS) entry which is preliminary data.</text>
</comment>
<feature type="region of interest" description="Disordered" evidence="1">
    <location>
        <begin position="207"/>
        <end position="238"/>
    </location>
</feature>
<dbReference type="EMBL" id="QXFK01000019">
    <property type="protein sequence ID" value="RIV75681.1"/>
    <property type="molecule type" value="Genomic_DNA"/>
</dbReference>
<dbReference type="OrthoDB" id="9815195at2"/>
<dbReference type="PANTHER" id="PTHR38477:SF1">
    <property type="entry name" value="MUREIN L,D-TRANSPEPTIDASE CATALYTIC DOMAIN FAMILY PROTEIN"/>
    <property type="match status" value="1"/>
</dbReference>
<protein>
    <submittedName>
        <fullName evidence="2">Twin-arginine translocation pathway signal</fullName>
    </submittedName>
</protein>
<dbReference type="InterPro" id="IPR032676">
    <property type="entry name" value="YkuD_2"/>
</dbReference>
<dbReference type="PANTHER" id="PTHR38477">
    <property type="entry name" value="HYPOTHETICAL EXPORTED PROTEIN"/>
    <property type="match status" value="1"/>
</dbReference>
<sequence length="238" mass="25757">MNRRGIIKGALALGATMALPTRLPAQVRAGNPRDAILAEIAKREQEKAGSILWRTDIVGIADFGLRSSEPRFHFVNLEAGRVDSYLVTHGSGSDPEHDGWLNWFSNVPESLCTSRGAYMTYGWYTGRFGTSIRLEGLEADNSNALDRAIVMHRADYAEPAHLARWGRLGRSNGCFAMGDADFKLALLQLGGGRVLFADRLGLAADGTTVPRPAQGAGQITPLTPQPPRGEDILNPGVY</sequence>
<evidence type="ECO:0000256" key="1">
    <source>
        <dbReference type="SAM" id="MobiDB-lite"/>
    </source>
</evidence>
<gene>
    <name evidence="2" type="ORF">D2V04_15475</name>
</gene>
<dbReference type="Pfam" id="PF13645">
    <property type="entry name" value="YkuD_2"/>
    <property type="match status" value="1"/>
</dbReference>
<organism evidence="2 3">
    <name type="scientific">Pelagerythrobacter aerophilus</name>
    <dbReference type="NCBI Taxonomy" id="2306995"/>
    <lineage>
        <taxon>Bacteria</taxon>
        <taxon>Pseudomonadati</taxon>
        <taxon>Pseudomonadota</taxon>
        <taxon>Alphaproteobacteria</taxon>
        <taxon>Sphingomonadales</taxon>
        <taxon>Erythrobacteraceae</taxon>
        <taxon>Pelagerythrobacter</taxon>
    </lineage>
</organism>
<reference evidence="2 3" key="1">
    <citation type="submission" date="2018-08" db="EMBL/GenBank/DDBJ databases">
        <title>Altererythrobacter sp.Ery1 and Ery12, the genome sequencing of novel strains in genus Alterythrobacter.</title>
        <authorList>
            <person name="Cheng H."/>
            <person name="Wu Y.-H."/>
            <person name="Fang C."/>
            <person name="Xu X.-W."/>
        </authorList>
    </citation>
    <scope>NUCLEOTIDE SEQUENCE [LARGE SCALE GENOMIC DNA]</scope>
    <source>
        <strain evidence="2 3">Ery1</strain>
    </source>
</reference>
<keyword evidence="3" id="KW-1185">Reference proteome</keyword>
<accession>A0A418ND22</accession>
<dbReference type="AlphaFoldDB" id="A0A418ND22"/>